<gene>
    <name evidence="6" type="ORF">EAI93_03395</name>
    <name evidence="5" type="ORF">ERS852456_00548</name>
</gene>
<keyword evidence="3" id="KW-0472">Membrane</keyword>
<dbReference type="AlphaFoldDB" id="A0A173Z0G1"/>
<dbReference type="PANTHER" id="PTHR35902">
    <property type="entry name" value="S-LAYER DOMAIN-LIKE PROTEIN-RELATED"/>
    <property type="match status" value="1"/>
</dbReference>
<feature type="coiled-coil region" evidence="1">
    <location>
        <begin position="513"/>
        <end position="540"/>
    </location>
</feature>
<feature type="transmembrane region" description="Helical" evidence="3">
    <location>
        <begin position="491"/>
        <end position="514"/>
    </location>
</feature>
<feature type="signal peptide" evidence="4">
    <location>
        <begin position="1"/>
        <end position="33"/>
    </location>
</feature>
<keyword evidence="1" id="KW-0175">Coiled coil</keyword>
<dbReference type="PANTHER" id="PTHR35902:SF3">
    <property type="entry name" value="NPCBM-ASSOCIATED, NEW3 DOMAIN OF ALPHA-GALACTOSIDASE"/>
    <property type="match status" value="1"/>
</dbReference>
<dbReference type="GeneID" id="97330156"/>
<dbReference type="RefSeq" id="WP_004846932.1">
    <property type="nucleotide sequence ID" value="NZ_CAUGDF010000003.1"/>
</dbReference>
<reference evidence="5 7" key="1">
    <citation type="submission" date="2015-09" db="EMBL/GenBank/DDBJ databases">
        <authorList>
            <consortium name="Pathogen Informatics"/>
        </authorList>
    </citation>
    <scope>NUCLEOTIDE SEQUENCE [LARGE SCALE GENOMIC DNA]</scope>
    <source>
        <strain evidence="5 7">2789STDY5834841</strain>
    </source>
</reference>
<feature type="region of interest" description="Disordered" evidence="2">
    <location>
        <begin position="170"/>
        <end position="215"/>
    </location>
</feature>
<dbReference type="Proteomes" id="UP000095787">
    <property type="component" value="Unassembled WGS sequence"/>
</dbReference>
<dbReference type="EMBL" id="CYZO01000005">
    <property type="protein sequence ID" value="CUN68498.1"/>
    <property type="molecule type" value="Genomic_DNA"/>
</dbReference>
<proteinExistence type="predicted"/>
<evidence type="ECO:0000256" key="3">
    <source>
        <dbReference type="SAM" id="Phobius"/>
    </source>
</evidence>
<feature type="chain" id="PRO_5044549776" evidence="4">
    <location>
        <begin position="34"/>
        <end position="542"/>
    </location>
</feature>
<evidence type="ECO:0000256" key="2">
    <source>
        <dbReference type="SAM" id="MobiDB-lite"/>
    </source>
</evidence>
<keyword evidence="4" id="KW-0732">Signal</keyword>
<dbReference type="Proteomes" id="UP000292665">
    <property type="component" value="Unassembled WGS sequence"/>
</dbReference>
<dbReference type="EMBL" id="RCYR01000003">
    <property type="protein sequence ID" value="RYS81406.1"/>
    <property type="molecule type" value="Genomic_DNA"/>
</dbReference>
<accession>A0A173Z0G1</accession>
<evidence type="ECO:0000313" key="6">
    <source>
        <dbReference type="EMBL" id="RYS81406.1"/>
    </source>
</evidence>
<organism evidence="5 7">
    <name type="scientific">[Ruminococcus] torques</name>
    <dbReference type="NCBI Taxonomy" id="33039"/>
    <lineage>
        <taxon>Bacteria</taxon>
        <taxon>Bacillati</taxon>
        <taxon>Bacillota</taxon>
        <taxon>Clostridia</taxon>
        <taxon>Lachnospirales</taxon>
        <taxon>Lachnospiraceae</taxon>
        <taxon>Mediterraneibacter</taxon>
    </lineage>
</organism>
<keyword evidence="3" id="KW-0812">Transmembrane</keyword>
<name>A0A173Z0G1_9FIRM</name>
<evidence type="ECO:0000313" key="7">
    <source>
        <dbReference type="Proteomes" id="UP000095787"/>
    </source>
</evidence>
<keyword evidence="3" id="KW-1133">Transmembrane helix</keyword>
<evidence type="ECO:0000256" key="1">
    <source>
        <dbReference type="SAM" id="Coils"/>
    </source>
</evidence>
<feature type="compositionally biased region" description="Low complexity" evidence="2">
    <location>
        <begin position="177"/>
        <end position="192"/>
    </location>
</feature>
<evidence type="ECO:0000313" key="8">
    <source>
        <dbReference type="Proteomes" id="UP000292665"/>
    </source>
</evidence>
<protein>
    <submittedName>
        <fullName evidence="5">CARDB</fullName>
    </submittedName>
</protein>
<evidence type="ECO:0000256" key="4">
    <source>
        <dbReference type="SAM" id="SignalP"/>
    </source>
</evidence>
<sequence>MREHRKMTLKRIGIGILCMVFVLSMLAPLVAFAEEKTESGSQVSKRELAYIQISVGDGQETPVFKAGQKVSEFRINVKNNGNVDAHNVRIEPDIKNASDWPFELDKLNYEKELSTIKSGGQTAAVWGSEEKPLIVRGDVTGKSYKLEFKISYDDGEKSYETDKYVFVKTTAKEKPSENQGGNANGGEINNGNTGNGSGGSGNAQGTPDDSGAVFGGVYTSDPVMAGGSAGGADASSASVPRVIVTGFNTEPAEVRAGSNFKLIVHLKNTSSKTAVSNMLFDMQAPSSGSEGAAEAPAFLPASGSSSVYLDGISAGGTSDISIELNARADLVKKPYSISMSMKYEDSSAAQYEAQSSLAIPVIQDARFEFSKIEIAPETVAVGEEANISCSLYNLGRVKMYNVKARFEGKMIESDEQFIGNLDSGATGMIDAIVTAKEETMDNTECKLILTYEDDAGNVSTAEEKFDLTVMPMSDAGDLDAMADIPEEQGGLPIGMILAAAVVVIVAVAVAIVLIMKRKKAKRLEAEEEELFDEVERSAEDER</sequence>
<evidence type="ECO:0000313" key="5">
    <source>
        <dbReference type="EMBL" id="CUN68498.1"/>
    </source>
</evidence>
<reference evidence="6 8" key="2">
    <citation type="journal article" date="2019" name="Science, e1252229">
        <title>Invertible promoters mediate bacterial phase variation, antibiotic resistance, and host adaptation in the gut.</title>
        <authorList>
            <person name="Jiang X."/>
            <person name="Hall A.B."/>
            <person name="Arthur T.D."/>
            <person name="Plichta D.R."/>
            <person name="Covington C.T."/>
            <person name="Poyet M."/>
            <person name="Crothers J."/>
            <person name="Moses P.L."/>
            <person name="Tolonen A.C."/>
            <person name="Vlamakis H."/>
            <person name="Alm E.J."/>
            <person name="Xavier R.J."/>
        </authorList>
    </citation>
    <scope>NUCLEOTIDE SEQUENCE [LARGE SCALE GENOMIC DNA]</scope>
    <source>
        <strain evidence="8">aa_0143</strain>
        <strain evidence="6">Aa_0143</strain>
    </source>
</reference>
<feature type="compositionally biased region" description="Gly residues" evidence="2">
    <location>
        <begin position="193"/>
        <end position="202"/>
    </location>
</feature>